<dbReference type="InterPro" id="IPR038084">
    <property type="entry name" value="PduO/GlcC-like_sf"/>
</dbReference>
<keyword evidence="1" id="KW-0732">Signal</keyword>
<accession>A0A9W6GSN7</accession>
<gene>
    <name evidence="2" type="ORF">LMG27198_13450</name>
</gene>
<protein>
    <recommendedName>
        <fullName evidence="4">Heme-binding protein</fullName>
    </recommendedName>
</protein>
<dbReference type="RefSeq" id="WP_281801518.1">
    <property type="nucleotide sequence ID" value="NZ_BSEC01000001.1"/>
</dbReference>
<organism evidence="2 3">
    <name type="scientific">Methylocystis echinoides</name>
    <dbReference type="NCBI Taxonomy" id="29468"/>
    <lineage>
        <taxon>Bacteria</taxon>
        <taxon>Pseudomonadati</taxon>
        <taxon>Pseudomonadota</taxon>
        <taxon>Alphaproteobacteria</taxon>
        <taxon>Hyphomicrobiales</taxon>
        <taxon>Methylocystaceae</taxon>
        <taxon>Methylocystis</taxon>
    </lineage>
</organism>
<sequence>MAFRFAPLVSGLAAAAVCASSASAELLTLKALSAPIALSIAQNAYESCLQQGYHVSVTVVGLEGQPLVSLRGDNTSPHTIENSLRKAYTSRTFRVPSGEFAQRVKDNPTSGQVHLANVVAAQGALPIKTGDVVIGAVGVSGAPGGEKDEACAKSAIDKVVDQLK</sequence>
<dbReference type="InterPro" id="IPR052517">
    <property type="entry name" value="GlcG_carb_metab_protein"/>
</dbReference>
<dbReference type="AlphaFoldDB" id="A0A9W6GSN7"/>
<name>A0A9W6GSN7_9HYPH</name>
<evidence type="ECO:0008006" key="4">
    <source>
        <dbReference type="Google" id="ProtNLM"/>
    </source>
</evidence>
<proteinExistence type="predicted"/>
<feature type="chain" id="PRO_5040887931" description="Heme-binding protein" evidence="1">
    <location>
        <begin position="25"/>
        <end position="164"/>
    </location>
</feature>
<keyword evidence="3" id="KW-1185">Reference proteome</keyword>
<dbReference type="InterPro" id="IPR005624">
    <property type="entry name" value="PduO/GlcC-like"/>
</dbReference>
<dbReference type="Gene3D" id="3.30.450.150">
    <property type="entry name" value="Haem-degrading domain"/>
    <property type="match status" value="1"/>
</dbReference>
<dbReference type="PANTHER" id="PTHR34309:SF10">
    <property type="entry name" value="SLR1406 PROTEIN"/>
    <property type="match status" value="1"/>
</dbReference>
<comment type="caution">
    <text evidence="2">The sequence shown here is derived from an EMBL/GenBank/DDBJ whole genome shotgun (WGS) entry which is preliminary data.</text>
</comment>
<dbReference type="SUPFAM" id="SSF143744">
    <property type="entry name" value="GlcG-like"/>
    <property type="match status" value="1"/>
</dbReference>
<reference evidence="2" key="1">
    <citation type="journal article" date="2023" name="Int. J. Syst. Evol. Microbiol.">
        <title>Methylocystis iwaonis sp. nov., a type II methane-oxidizing bacterium from surface soil of a rice paddy field in Japan, and emended description of the genus Methylocystis (ex Whittenbury et al. 1970) Bowman et al. 1993.</title>
        <authorList>
            <person name="Kaise H."/>
            <person name="Sawadogo J.B."/>
            <person name="Alam M.S."/>
            <person name="Ueno C."/>
            <person name="Dianou D."/>
            <person name="Shinjo R."/>
            <person name="Asakawa S."/>
        </authorList>
    </citation>
    <scope>NUCLEOTIDE SEQUENCE</scope>
    <source>
        <strain evidence="2">LMG27198</strain>
    </source>
</reference>
<feature type="signal peptide" evidence="1">
    <location>
        <begin position="1"/>
        <end position="24"/>
    </location>
</feature>
<dbReference type="Proteomes" id="UP001144323">
    <property type="component" value="Unassembled WGS sequence"/>
</dbReference>
<dbReference type="PANTHER" id="PTHR34309">
    <property type="entry name" value="SLR1406 PROTEIN"/>
    <property type="match status" value="1"/>
</dbReference>
<dbReference type="Pfam" id="PF03928">
    <property type="entry name" value="HbpS-like"/>
    <property type="match status" value="1"/>
</dbReference>
<evidence type="ECO:0000256" key="1">
    <source>
        <dbReference type="SAM" id="SignalP"/>
    </source>
</evidence>
<dbReference type="EMBL" id="BSEC01000001">
    <property type="protein sequence ID" value="GLI92353.1"/>
    <property type="molecule type" value="Genomic_DNA"/>
</dbReference>
<evidence type="ECO:0000313" key="3">
    <source>
        <dbReference type="Proteomes" id="UP001144323"/>
    </source>
</evidence>
<evidence type="ECO:0000313" key="2">
    <source>
        <dbReference type="EMBL" id="GLI92353.1"/>
    </source>
</evidence>